<name>A0A0A9DVI3_ARUDO</name>
<reference evidence="1" key="2">
    <citation type="journal article" date="2015" name="Data Brief">
        <title>Shoot transcriptome of the giant reed, Arundo donax.</title>
        <authorList>
            <person name="Barrero R.A."/>
            <person name="Guerrero F.D."/>
            <person name="Moolhuijzen P."/>
            <person name="Goolsby J.A."/>
            <person name="Tidwell J."/>
            <person name="Bellgard S.E."/>
            <person name="Bellgard M.I."/>
        </authorList>
    </citation>
    <scope>NUCLEOTIDE SEQUENCE</scope>
    <source>
        <tissue evidence="1">Shoot tissue taken approximately 20 cm above the soil surface</tissue>
    </source>
</reference>
<protein>
    <submittedName>
        <fullName evidence="1">Uncharacterized protein</fullName>
    </submittedName>
</protein>
<accession>A0A0A9DVI3</accession>
<proteinExistence type="predicted"/>
<evidence type="ECO:0000313" key="1">
    <source>
        <dbReference type="EMBL" id="JAD90698.1"/>
    </source>
</evidence>
<organism evidence="1">
    <name type="scientific">Arundo donax</name>
    <name type="common">Giant reed</name>
    <name type="synonym">Donax arundinaceus</name>
    <dbReference type="NCBI Taxonomy" id="35708"/>
    <lineage>
        <taxon>Eukaryota</taxon>
        <taxon>Viridiplantae</taxon>
        <taxon>Streptophyta</taxon>
        <taxon>Embryophyta</taxon>
        <taxon>Tracheophyta</taxon>
        <taxon>Spermatophyta</taxon>
        <taxon>Magnoliopsida</taxon>
        <taxon>Liliopsida</taxon>
        <taxon>Poales</taxon>
        <taxon>Poaceae</taxon>
        <taxon>PACMAD clade</taxon>
        <taxon>Arundinoideae</taxon>
        <taxon>Arundineae</taxon>
        <taxon>Arundo</taxon>
    </lineage>
</organism>
<dbReference type="AlphaFoldDB" id="A0A0A9DVI3"/>
<dbReference type="EMBL" id="GBRH01207197">
    <property type="protein sequence ID" value="JAD90698.1"/>
    <property type="molecule type" value="Transcribed_RNA"/>
</dbReference>
<sequence length="56" mass="6431">MILSVTRDHRSSYQRISFIRYILSCQCKMPLRLPACLVVFCVLGDAIQSSSFLLIH</sequence>
<reference evidence="1" key="1">
    <citation type="submission" date="2014-09" db="EMBL/GenBank/DDBJ databases">
        <authorList>
            <person name="Magalhaes I.L.F."/>
            <person name="Oliveira U."/>
            <person name="Santos F.R."/>
            <person name="Vidigal T.H.D.A."/>
            <person name="Brescovit A.D."/>
            <person name="Santos A.J."/>
        </authorList>
    </citation>
    <scope>NUCLEOTIDE SEQUENCE</scope>
    <source>
        <tissue evidence="1">Shoot tissue taken approximately 20 cm above the soil surface</tissue>
    </source>
</reference>